<dbReference type="PANTHER" id="PTHR48111">
    <property type="entry name" value="REGULATOR OF RPOS"/>
    <property type="match status" value="1"/>
</dbReference>
<dbReference type="InterPro" id="IPR001789">
    <property type="entry name" value="Sig_transdc_resp-reg_receiver"/>
</dbReference>
<keyword evidence="1 6" id="KW-0597">Phosphoprotein</keyword>
<dbReference type="PROSITE" id="PS50110">
    <property type="entry name" value="RESPONSE_REGULATORY"/>
    <property type="match status" value="1"/>
</dbReference>
<accession>A0A7U4DQ09</accession>
<protein>
    <submittedName>
        <fullName evidence="8">Response regulator receiver protein</fullName>
    </submittedName>
</protein>
<dbReference type="AlphaFoldDB" id="A0A7U4DQ09"/>
<dbReference type="GO" id="GO:0032993">
    <property type="term" value="C:protein-DNA complex"/>
    <property type="evidence" value="ECO:0007669"/>
    <property type="project" value="TreeGrafter"/>
</dbReference>
<gene>
    <name evidence="8" type="ordered locus">Despr_2565</name>
</gene>
<name>A0A7U4DQ09_DESPD</name>
<evidence type="ECO:0000256" key="6">
    <source>
        <dbReference type="PROSITE-ProRule" id="PRU00169"/>
    </source>
</evidence>
<dbReference type="CDD" id="cd00156">
    <property type="entry name" value="REC"/>
    <property type="match status" value="1"/>
</dbReference>
<keyword evidence="2" id="KW-0902">Two-component regulatory system</keyword>
<keyword evidence="3" id="KW-0805">Transcription regulation</keyword>
<dbReference type="PANTHER" id="PTHR48111:SF1">
    <property type="entry name" value="TWO-COMPONENT RESPONSE REGULATOR ORR33"/>
    <property type="match status" value="1"/>
</dbReference>
<dbReference type="Pfam" id="PF00072">
    <property type="entry name" value="Response_reg"/>
    <property type="match status" value="1"/>
</dbReference>
<dbReference type="EMBL" id="CP002364">
    <property type="protein sequence ID" value="ADW18701.1"/>
    <property type="molecule type" value="Genomic_DNA"/>
</dbReference>
<sequence>MESSSILIVDDEELIRETLRLDLLDQGYAVDLAASGDEALGLLDKAYDLIITDLMMEGTDGLEVLRLAKDKRPDQAVFILTGHRELEAAVGALRLGADDYLTKPYDYDEMILRVSRCLADRKLRQTVRMYESLLSICSECKKIRDTEQDENGQTQWISIEQFLNKTTGSELSHGICPECYRKKMTELKDMIRRGTLFSSP</sequence>
<dbReference type="RefSeq" id="WP_015725227.1">
    <property type="nucleotide sequence ID" value="NC_014972.1"/>
</dbReference>
<evidence type="ECO:0000313" key="9">
    <source>
        <dbReference type="Proteomes" id="UP000006365"/>
    </source>
</evidence>
<dbReference type="InterPro" id="IPR011006">
    <property type="entry name" value="CheY-like_superfamily"/>
</dbReference>
<feature type="modified residue" description="4-aspartylphosphate" evidence="6">
    <location>
        <position position="53"/>
    </location>
</feature>
<dbReference type="InterPro" id="IPR039420">
    <property type="entry name" value="WalR-like"/>
</dbReference>
<dbReference type="SMART" id="SM00448">
    <property type="entry name" value="REC"/>
    <property type="match status" value="1"/>
</dbReference>
<evidence type="ECO:0000256" key="2">
    <source>
        <dbReference type="ARBA" id="ARBA00023012"/>
    </source>
</evidence>
<keyword evidence="5" id="KW-0804">Transcription</keyword>
<dbReference type="Gene3D" id="3.40.50.2300">
    <property type="match status" value="1"/>
</dbReference>
<organism evidence="8 9">
    <name type="scientific">Desulfobulbus propionicus (strain ATCC 33891 / DSM 2032 / VKM B-1956 / 1pr3)</name>
    <dbReference type="NCBI Taxonomy" id="577650"/>
    <lineage>
        <taxon>Bacteria</taxon>
        <taxon>Pseudomonadati</taxon>
        <taxon>Thermodesulfobacteriota</taxon>
        <taxon>Desulfobulbia</taxon>
        <taxon>Desulfobulbales</taxon>
        <taxon>Desulfobulbaceae</taxon>
        <taxon>Desulfobulbus</taxon>
    </lineage>
</organism>
<reference evidence="8 9" key="1">
    <citation type="journal article" date="2011" name="Stand. Genomic Sci.">
        <title>Complete genome sequence of Desulfobulbus propionicus type strain (1pr3).</title>
        <authorList>
            <person name="Pagani I."/>
            <person name="Lapidus A."/>
            <person name="Nolan M."/>
            <person name="Lucas S."/>
            <person name="Hammon N."/>
            <person name="Deshpande S."/>
            <person name="Cheng J.F."/>
            <person name="Chertkov O."/>
            <person name="Davenport K."/>
            <person name="Tapia R."/>
            <person name="Han C."/>
            <person name="Goodwin L."/>
            <person name="Pitluck S."/>
            <person name="Liolios K."/>
            <person name="Mavromatis K."/>
            <person name="Ivanova N."/>
            <person name="Mikhailova N."/>
            <person name="Pati A."/>
            <person name="Chen A."/>
            <person name="Palaniappan K."/>
            <person name="Land M."/>
            <person name="Hauser L."/>
            <person name="Chang Y.J."/>
            <person name="Jeffries C.D."/>
            <person name="Detter J.C."/>
            <person name="Brambilla E."/>
            <person name="Kannan K.P."/>
            <person name="Djao O.D."/>
            <person name="Rohde M."/>
            <person name="Pukall R."/>
            <person name="Spring S."/>
            <person name="Goker M."/>
            <person name="Sikorski J."/>
            <person name="Woyke T."/>
            <person name="Bristow J."/>
            <person name="Eisen J.A."/>
            <person name="Markowitz V."/>
            <person name="Hugenholtz P."/>
            <person name="Kyrpides N.C."/>
            <person name="Klenk H.P."/>
        </authorList>
    </citation>
    <scope>NUCLEOTIDE SEQUENCE [LARGE SCALE GENOMIC DNA]</scope>
    <source>
        <strain evidence="9">ATCC 33891 / DSM 2032 / 1pr3</strain>
    </source>
</reference>
<dbReference type="GO" id="GO:0006355">
    <property type="term" value="P:regulation of DNA-templated transcription"/>
    <property type="evidence" value="ECO:0007669"/>
    <property type="project" value="TreeGrafter"/>
</dbReference>
<evidence type="ECO:0000256" key="3">
    <source>
        <dbReference type="ARBA" id="ARBA00023015"/>
    </source>
</evidence>
<dbReference type="GO" id="GO:0005829">
    <property type="term" value="C:cytosol"/>
    <property type="evidence" value="ECO:0007669"/>
    <property type="project" value="TreeGrafter"/>
</dbReference>
<dbReference type="GO" id="GO:0000976">
    <property type="term" value="F:transcription cis-regulatory region binding"/>
    <property type="evidence" value="ECO:0007669"/>
    <property type="project" value="TreeGrafter"/>
</dbReference>
<proteinExistence type="predicted"/>
<keyword evidence="9" id="KW-1185">Reference proteome</keyword>
<dbReference type="SUPFAM" id="SSF52172">
    <property type="entry name" value="CheY-like"/>
    <property type="match status" value="1"/>
</dbReference>
<evidence type="ECO:0000259" key="7">
    <source>
        <dbReference type="PROSITE" id="PS50110"/>
    </source>
</evidence>
<keyword evidence="4" id="KW-0238">DNA-binding</keyword>
<dbReference type="GO" id="GO:0000156">
    <property type="term" value="F:phosphorelay response regulator activity"/>
    <property type="evidence" value="ECO:0007669"/>
    <property type="project" value="TreeGrafter"/>
</dbReference>
<dbReference type="KEGG" id="dpr:Despr_2565"/>
<dbReference type="Proteomes" id="UP000006365">
    <property type="component" value="Chromosome"/>
</dbReference>
<evidence type="ECO:0000256" key="5">
    <source>
        <dbReference type="ARBA" id="ARBA00023163"/>
    </source>
</evidence>
<evidence type="ECO:0000256" key="4">
    <source>
        <dbReference type="ARBA" id="ARBA00023125"/>
    </source>
</evidence>
<feature type="domain" description="Response regulatory" evidence="7">
    <location>
        <begin position="5"/>
        <end position="118"/>
    </location>
</feature>
<evidence type="ECO:0000256" key="1">
    <source>
        <dbReference type="ARBA" id="ARBA00022553"/>
    </source>
</evidence>
<evidence type="ECO:0000313" key="8">
    <source>
        <dbReference type="EMBL" id="ADW18701.1"/>
    </source>
</evidence>